<dbReference type="SUPFAM" id="SSF140869">
    <property type="entry name" value="GUN4-like"/>
    <property type="match status" value="1"/>
</dbReference>
<evidence type="ECO:0000313" key="4">
    <source>
        <dbReference type="EMBL" id="MBE9118687.1"/>
    </source>
</evidence>
<feature type="domain" description="NACHT" evidence="3">
    <location>
        <begin position="202"/>
        <end position="334"/>
    </location>
</feature>
<dbReference type="SUPFAM" id="SSF52540">
    <property type="entry name" value="P-loop containing nucleoside triphosphate hydrolases"/>
    <property type="match status" value="1"/>
</dbReference>
<dbReference type="Pfam" id="PF05729">
    <property type="entry name" value="NACHT"/>
    <property type="match status" value="1"/>
</dbReference>
<dbReference type="GO" id="GO:0120147">
    <property type="term" value="F:formylglycine-generating oxidase activity"/>
    <property type="evidence" value="ECO:0007669"/>
    <property type="project" value="TreeGrafter"/>
</dbReference>
<dbReference type="InterPro" id="IPR042095">
    <property type="entry name" value="SUMF_sf"/>
</dbReference>
<evidence type="ECO:0000256" key="1">
    <source>
        <dbReference type="SAM" id="MobiDB-lite"/>
    </source>
</evidence>
<reference evidence="4" key="1">
    <citation type="submission" date="2020-10" db="EMBL/GenBank/DDBJ databases">
        <authorList>
            <person name="Castelo-Branco R."/>
            <person name="Eusebio N."/>
            <person name="Adriana R."/>
            <person name="Vieira A."/>
            <person name="Brugerolle De Fraissinette N."/>
            <person name="Rezende De Castro R."/>
            <person name="Schneider M.P."/>
            <person name="Vasconcelos V."/>
            <person name="Leao P.N."/>
        </authorList>
    </citation>
    <scope>NUCLEOTIDE SEQUENCE</scope>
    <source>
        <strain evidence="4">LEGE 07157</strain>
    </source>
</reference>
<dbReference type="EMBL" id="JADEWZ010000056">
    <property type="protein sequence ID" value="MBE9118687.1"/>
    <property type="molecule type" value="Genomic_DNA"/>
</dbReference>
<dbReference type="SUPFAM" id="SSF56436">
    <property type="entry name" value="C-type lectin-like"/>
    <property type="match status" value="2"/>
</dbReference>
<dbReference type="InterPro" id="IPR007111">
    <property type="entry name" value="NACHT_NTPase"/>
</dbReference>
<dbReference type="Pfam" id="PF05419">
    <property type="entry name" value="GUN4"/>
    <property type="match status" value="1"/>
</dbReference>
<proteinExistence type="predicted"/>
<dbReference type="Pfam" id="PF03781">
    <property type="entry name" value="FGE-sulfatase"/>
    <property type="match status" value="1"/>
</dbReference>
<organism evidence="4 5">
    <name type="scientific">Lusitaniella coriacea LEGE 07157</name>
    <dbReference type="NCBI Taxonomy" id="945747"/>
    <lineage>
        <taxon>Bacteria</taxon>
        <taxon>Bacillati</taxon>
        <taxon>Cyanobacteriota</taxon>
        <taxon>Cyanophyceae</taxon>
        <taxon>Spirulinales</taxon>
        <taxon>Lusitaniellaceae</taxon>
        <taxon>Lusitaniella</taxon>
    </lineage>
</organism>
<evidence type="ECO:0000259" key="3">
    <source>
        <dbReference type="PROSITE" id="PS50837"/>
    </source>
</evidence>
<dbReference type="Gene3D" id="1.25.40.620">
    <property type="match status" value="1"/>
</dbReference>
<dbReference type="InterPro" id="IPR008629">
    <property type="entry name" value="GUN4-like"/>
</dbReference>
<evidence type="ECO:0000256" key="2">
    <source>
        <dbReference type="SAM" id="Phobius"/>
    </source>
</evidence>
<dbReference type="InterPro" id="IPR037215">
    <property type="entry name" value="GUN4-like_sf"/>
</dbReference>
<sequence length="1145" mass="131200">MSKRKPKQKPNQTSPQSTPERRKARRQRVKTVLKFLKILGFPTSVGGFAGVLILIRAGQYRAAVILGVVSVTALILAVGGKFVKELTETILDKIEERLEERTETLAEWIVNGLENITIGLWWRLTSRFKHKYYSSLIDKFGKIKTEGFTAGLPGIHLEKAFVPLKVAHESPHNIPREIPAARQPFDSGRQVWYFLAQPKNYRRITILAPPGSGKSTLLQHLTLIYAQQRHRKYKVPKRIPILFRLRDVREQLIQRNPPQLNELIRQEVKRLPACKELKPPKNFFERQLENGKCLVMLDGLDEVANPAERTKVSQWAKQQMEDYPQTSFILTSRPHGYDSELFDEQVDIVLEVQPFTLAQMKTFIKGWYTHIKISLDGDTPAVRQEARESAEDLIEALLQNPAIRQMASNPLLITMIATVHYLGNALPGKRVKLYKEICDVLLGRRLLARKSALHLSADNNQTLLQIFALDLMQRGTQKFTFEECQRLIQDRLSRFARNRLTPKEWLKQVKEDIGLLAEKELGSYEFAHLSFQEYLAAVQIKASNQEALLVQNFHQSQWAETIRLYAAQADATSLIEAALSNPSVQSLSLAYDCLQEAEEVNPETKERLEQILEEGLESADPNIAPMAAQVRLARRLERLIEIDVTRMMDRHPITCAEYQLFANEHLNSQPCFQPGRAKQPILGISYLDALGFCNWLSATASSFSRSEEGQQTPHYYRLPSLVEVQENQQRKPLRHDCWTMDGTPGEQKGIRIIKVELPQHYVKLLNYLSAGEWEKADRETAQIMSRVDSIERFPASELRMLDRMWLQYSQGRFGLGVQVWLWEHLGGNPSFPRSWCLNSARNPQESLAALARRWKECNLESKLPLFEFEVITVNERGEEIRREPGQAKFFSEDLGNGVALEMVAIPGGEFWMGSPEGEERYSGYDGREEPQHKVTLKPFFLGKTPITQAQWEAVMGNNPSRFKGKNRPVEKVSWYDATKFCEKLSEKTGRKYRLPSEAQWEFSCRAGTTTPFHFGETITTDLANYCGKDRTEHGWKGTYANEPQGIYREETTPVGSFPPNAFGLYDMHGNVWEWCADHWHENYKGAPSDKTIWLNSNKNNKRLLRGGSWGFNPEDCRCAVRVRFSPGNDDLDFGFRVEVAGHLFP</sequence>
<feature type="compositionally biased region" description="Polar residues" evidence="1">
    <location>
        <begin position="9"/>
        <end position="18"/>
    </location>
</feature>
<dbReference type="InterPro" id="IPR051043">
    <property type="entry name" value="Sulfatase_Mod_Factor_Kinase"/>
</dbReference>
<dbReference type="InterPro" id="IPR027417">
    <property type="entry name" value="P-loop_NTPase"/>
</dbReference>
<dbReference type="InterPro" id="IPR016187">
    <property type="entry name" value="CTDL_fold"/>
</dbReference>
<protein>
    <submittedName>
        <fullName evidence="4">SUMF1/EgtB/PvdO family nonheme iron enzyme</fullName>
    </submittedName>
</protein>
<dbReference type="PROSITE" id="PS50837">
    <property type="entry name" value="NACHT"/>
    <property type="match status" value="1"/>
</dbReference>
<gene>
    <name evidence="4" type="ORF">IQ249_22620</name>
</gene>
<dbReference type="InterPro" id="IPR005532">
    <property type="entry name" value="SUMF_dom"/>
</dbReference>
<keyword evidence="5" id="KW-1185">Reference proteome</keyword>
<dbReference type="AlphaFoldDB" id="A0A8J7DZQ3"/>
<keyword evidence="2" id="KW-1133">Transmembrane helix</keyword>
<accession>A0A8J7DZQ3</accession>
<dbReference type="RefSeq" id="WP_194031774.1">
    <property type="nucleotide sequence ID" value="NZ_JADEWZ010000056.1"/>
</dbReference>
<evidence type="ECO:0000313" key="5">
    <source>
        <dbReference type="Proteomes" id="UP000654482"/>
    </source>
</evidence>
<comment type="caution">
    <text evidence="4">The sequence shown here is derived from an EMBL/GenBank/DDBJ whole genome shotgun (WGS) entry which is preliminary data.</text>
</comment>
<keyword evidence="2" id="KW-0472">Membrane</keyword>
<keyword evidence="2" id="KW-0812">Transmembrane</keyword>
<dbReference type="Gene3D" id="3.90.1580.10">
    <property type="entry name" value="paralog of FGE (formylglycine-generating enzyme)"/>
    <property type="match status" value="1"/>
</dbReference>
<feature type="transmembrane region" description="Helical" evidence="2">
    <location>
        <begin position="35"/>
        <end position="55"/>
    </location>
</feature>
<dbReference type="Proteomes" id="UP000654482">
    <property type="component" value="Unassembled WGS sequence"/>
</dbReference>
<feature type="region of interest" description="Disordered" evidence="1">
    <location>
        <begin position="1"/>
        <end position="25"/>
    </location>
</feature>
<dbReference type="Gene3D" id="3.40.50.300">
    <property type="entry name" value="P-loop containing nucleotide triphosphate hydrolases"/>
    <property type="match status" value="1"/>
</dbReference>
<dbReference type="PANTHER" id="PTHR23150:SF19">
    <property type="entry name" value="FORMYLGLYCINE-GENERATING ENZYME"/>
    <property type="match status" value="1"/>
</dbReference>
<dbReference type="PANTHER" id="PTHR23150">
    <property type="entry name" value="SULFATASE MODIFYING FACTOR 1, 2"/>
    <property type="match status" value="1"/>
</dbReference>
<name>A0A8J7DZQ3_9CYAN</name>